<protein>
    <recommendedName>
        <fullName evidence="13">Eukaryotic translation initiation factor 2-alpha kinase 1</fullName>
        <ecNumber evidence="1">2.7.11.1</ecNumber>
    </recommendedName>
    <alternativeName>
        <fullName evidence="15">Heme-regulated eukaryotic initiation factor eIF-2-alpha kinase</fullName>
    </alternativeName>
    <alternativeName>
        <fullName evidence="14">Hemin-sensitive initiation factor 2-alpha kinase</fullName>
    </alternativeName>
</protein>
<evidence type="ECO:0000256" key="21">
    <source>
        <dbReference type="SAM" id="MobiDB-lite"/>
    </source>
</evidence>
<dbReference type="Pfam" id="PF00069">
    <property type="entry name" value="Pkinase"/>
    <property type="match status" value="2"/>
</dbReference>
<keyword evidence="24" id="KW-0396">Initiation factor</keyword>
<comment type="similarity">
    <text evidence="12">Belongs to the protein kinase superfamily. Ser/Thr protein kinase family. GCN2 subfamily.</text>
</comment>
<evidence type="ECO:0000256" key="8">
    <source>
        <dbReference type="ARBA" id="ARBA00022840"/>
    </source>
</evidence>
<keyword evidence="2" id="KW-0723">Serine/threonine-protein kinase</keyword>
<dbReference type="PROSITE" id="PS00107">
    <property type="entry name" value="PROTEIN_KINASE_ATP"/>
    <property type="match status" value="1"/>
</dbReference>
<dbReference type="SUPFAM" id="SSF56112">
    <property type="entry name" value="Protein kinase-like (PK-like)"/>
    <property type="match status" value="1"/>
</dbReference>
<dbReference type="AlphaFoldDB" id="A0A1S3JNV6"/>
<evidence type="ECO:0000256" key="15">
    <source>
        <dbReference type="ARBA" id="ARBA00042914"/>
    </source>
</evidence>
<comment type="catalytic activity">
    <reaction evidence="17">
        <text>L-threonyl-[protein] + ATP = O-phospho-L-threonyl-[protein] + ADP + H(+)</text>
        <dbReference type="Rhea" id="RHEA:46608"/>
        <dbReference type="Rhea" id="RHEA-COMP:11060"/>
        <dbReference type="Rhea" id="RHEA-COMP:11605"/>
        <dbReference type="ChEBI" id="CHEBI:15378"/>
        <dbReference type="ChEBI" id="CHEBI:30013"/>
        <dbReference type="ChEBI" id="CHEBI:30616"/>
        <dbReference type="ChEBI" id="CHEBI:61977"/>
        <dbReference type="ChEBI" id="CHEBI:456216"/>
        <dbReference type="EC" id="2.7.11.1"/>
    </reaction>
    <physiologicalReaction direction="left-to-right" evidence="17">
        <dbReference type="Rhea" id="RHEA:46609"/>
    </physiologicalReaction>
</comment>
<keyword evidence="7 24" id="KW-0418">Kinase</keyword>
<dbReference type="SMART" id="SM00220">
    <property type="entry name" value="S_TKc"/>
    <property type="match status" value="1"/>
</dbReference>
<organism evidence="23 24">
    <name type="scientific">Lingula anatina</name>
    <name type="common">Brachiopod</name>
    <name type="synonym">Lingula unguis</name>
    <dbReference type="NCBI Taxonomy" id="7574"/>
    <lineage>
        <taxon>Eukaryota</taxon>
        <taxon>Metazoa</taxon>
        <taxon>Spiralia</taxon>
        <taxon>Lophotrochozoa</taxon>
        <taxon>Brachiopoda</taxon>
        <taxon>Linguliformea</taxon>
        <taxon>Lingulata</taxon>
        <taxon>Lingulida</taxon>
        <taxon>Linguloidea</taxon>
        <taxon>Lingulidae</taxon>
        <taxon>Lingula</taxon>
    </lineage>
</organism>
<evidence type="ECO:0000256" key="16">
    <source>
        <dbReference type="ARBA" id="ARBA00046654"/>
    </source>
</evidence>
<dbReference type="EC" id="2.7.11.1" evidence="1"/>
<evidence type="ECO:0000256" key="1">
    <source>
        <dbReference type="ARBA" id="ARBA00012513"/>
    </source>
</evidence>
<keyword evidence="6 19" id="KW-0547">Nucleotide-binding</keyword>
<dbReference type="KEGG" id="lak:106174711"/>
<dbReference type="InParanoid" id="A0A1S3JNV6"/>
<evidence type="ECO:0000256" key="3">
    <source>
        <dbReference type="ARBA" id="ARBA00022553"/>
    </source>
</evidence>
<evidence type="ECO:0000256" key="18">
    <source>
        <dbReference type="ARBA" id="ARBA00048977"/>
    </source>
</evidence>
<keyword evidence="23" id="KW-1185">Reference proteome</keyword>
<feature type="compositionally biased region" description="Polar residues" evidence="21">
    <location>
        <begin position="401"/>
        <end position="412"/>
    </location>
</feature>
<accession>A0A1S3JNV6</accession>
<feature type="region of interest" description="Disordered" evidence="21">
    <location>
        <begin position="239"/>
        <end position="292"/>
    </location>
</feature>
<evidence type="ECO:0000256" key="10">
    <source>
        <dbReference type="ARBA" id="ARBA00023157"/>
    </source>
</evidence>
<dbReference type="GO" id="GO:0005524">
    <property type="term" value="F:ATP binding"/>
    <property type="evidence" value="ECO:0007669"/>
    <property type="project" value="UniProtKB-UniRule"/>
</dbReference>
<evidence type="ECO:0000256" key="9">
    <source>
        <dbReference type="ARBA" id="ARBA00022843"/>
    </source>
</evidence>
<evidence type="ECO:0000256" key="12">
    <source>
        <dbReference type="ARBA" id="ARBA00037982"/>
    </source>
</evidence>
<dbReference type="InterPro" id="IPR050339">
    <property type="entry name" value="CC_SR_Kinase"/>
</dbReference>
<proteinExistence type="inferred from homology"/>
<evidence type="ECO:0000313" key="23">
    <source>
        <dbReference type="Proteomes" id="UP000085678"/>
    </source>
</evidence>
<evidence type="ECO:0000313" key="24">
    <source>
        <dbReference type="RefSeq" id="XP_013411826.1"/>
    </source>
</evidence>
<keyword evidence="24" id="KW-0648">Protein biosynthesis</keyword>
<evidence type="ECO:0000256" key="14">
    <source>
        <dbReference type="ARBA" id="ARBA00042456"/>
    </source>
</evidence>
<feature type="compositionally biased region" description="Low complexity" evidence="21">
    <location>
        <begin position="268"/>
        <end position="278"/>
    </location>
</feature>
<dbReference type="GO" id="GO:0004694">
    <property type="term" value="F:eukaryotic translation initiation factor 2alpha kinase activity"/>
    <property type="evidence" value="ECO:0007669"/>
    <property type="project" value="TreeGrafter"/>
</dbReference>
<evidence type="ECO:0000256" key="6">
    <source>
        <dbReference type="ARBA" id="ARBA00022741"/>
    </source>
</evidence>
<keyword evidence="3" id="KW-0597">Phosphoprotein</keyword>
<dbReference type="STRING" id="7574.A0A1S3JNV6"/>
<evidence type="ECO:0000256" key="13">
    <source>
        <dbReference type="ARBA" id="ARBA00040433"/>
    </source>
</evidence>
<dbReference type="InterPro" id="IPR000719">
    <property type="entry name" value="Prot_kinase_dom"/>
</dbReference>
<comment type="subunit">
    <text evidence="16">Synthesized in an inactive form that binds to the N-terminal domain of CDC37. Has to be associated with a multiprotein complex containing Hsp90, CDC37 and PPP5C for maturation and activation by autophosphorylation. The phosphatase PPP5C modulates this activation. Homodimer; homodimerizes in presence of heme, forming a disulfide-linked inactive homodimer. Interacts with DELE1; binds both to full-length DELE1 and processed form of DELE1 (S-DELE1) in response to stress, leading to activate its protein kinase activity and trigger the integrated stress response (ISR).</text>
</comment>
<feature type="binding site" evidence="19">
    <location>
        <position position="197"/>
    </location>
    <ligand>
        <name>ATP</name>
        <dbReference type="ChEBI" id="CHEBI:30616"/>
    </ligand>
</feature>
<dbReference type="GO" id="GO:0003743">
    <property type="term" value="F:translation initiation factor activity"/>
    <property type="evidence" value="ECO:0007669"/>
    <property type="project" value="UniProtKB-KW"/>
</dbReference>
<sequence>MQSKEPRGTQTKLKRRTRTINEFDESDLNQAPIAVSHDTSAVAVPQPHVPNHLLTVSLLELICSIYEPEPRKSYEIFKVLCSYLASLKVMSPLVYLDELSMIRSQYRKQLPNLLRAARRHVNSEFGPPKALPSSKMFPTVNPQESLIRNASFDDLMHMHTSRYTEEFVEQEKLGRGGFGSVYRVKHKLDGCEYAVKKIRLKPNQPEGWVKILREVKVLANLSHQYIVGYNAAWLEQTPTMSAKPPQGPLPSTPIRDLDDMSDSEESSDSNNFDQESFSASPQDADPGGYGEEYSGTSIVFEDSIKVTSMQEENLKIETNTETSMRRQVTTKLKYKYSRSPNKTTETSKKVESVKCRSLLPYSPLVPNLNALFVPEMQRLVERTKHMTVDSHEEDDAVFLSTDPTSSSTNAESNEPRLKNWSANKTLGTFPVGAMADIPSSRTKRLWQRHHLPRRSQSHEPSLAGDGLIDSEIHSIMHTAVPCETFVTNKVTLYIQMQLCSHTLGEWLSERNGCLQAGQDPFSVVEVEELMWIAKQIFKGAEYIHSQGLIHRDLKPRNIFLHGDKLQVKIGDFGLTREDILLESPTMFPLSPFGKNTMSAAWSSSNETPYTSGIGTSIYAAPEQLAGSCYDSKSDMYSLGVILFELFHPFGTEMERIQCLMALKGGSTEVIPQVIRTNWPIIAQTIDLLTNPAPVRRPSATDVLQSELFLSKDQIIKSLRNTITKQIDEIANLKDKLAEKEALLEALQIDIQSPVV</sequence>
<dbReference type="InterPro" id="IPR011009">
    <property type="entry name" value="Kinase-like_dom_sf"/>
</dbReference>
<dbReference type="GO" id="GO:0005634">
    <property type="term" value="C:nucleus"/>
    <property type="evidence" value="ECO:0007669"/>
    <property type="project" value="TreeGrafter"/>
</dbReference>
<evidence type="ECO:0000256" key="7">
    <source>
        <dbReference type="ARBA" id="ARBA00022777"/>
    </source>
</evidence>
<evidence type="ECO:0000256" key="4">
    <source>
        <dbReference type="ARBA" id="ARBA00022679"/>
    </source>
</evidence>
<dbReference type="GO" id="GO:0017148">
    <property type="term" value="P:negative regulation of translation"/>
    <property type="evidence" value="ECO:0007669"/>
    <property type="project" value="UniProtKB-KW"/>
</dbReference>
<keyword evidence="4" id="KW-0808">Transferase</keyword>
<gene>
    <name evidence="24" type="primary">LOC106174711</name>
</gene>
<dbReference type="GO" id="GO:0005737">
    <property type="term" value="C:cytoplasm"/>
    <property type="evidence" value="ECO:0007669"/>
    <property type="project" value="TreeGrafter"/>
</dbReference>
<dbReference type="OMA" id="WDWIADR"/>
<keyword evidence="20" id="KW-0175">Coiled coil</keyword>
<evidence type="ECO:0000256" key="17">
    <source>
        <dbReference type="ARBA" id="ARBA00048659"/>
    </source>
</evidence>
<dbReference type="InterPro" id="IPR008271">
    <property type="entry name" value="Ser/Thr_kinase_AS"/>
</dbReference>
<evidence type="ECO:0000256" key="5">
    <source>
        <dbReference type="ARBA" id="ARBA00022737"/>
    </source>
</evidence>
<dbReference type="Gene3D" id="3.30.200.20">
    <property type="entry name" value="Phosphorylase Kinase, domain 1"/>
    <property type="match status" value="1"/>
</dbReference>
<feature type="domain" description="Protein kinase" evidence="22">
    <location>
        <begin position="167"/>
        <end position="709"/>
    </location>
</feature>
<keyword evidence="10" id="KW-1015">Disulfide bond</keyword>
<dbReference type="OrthoDB" id="1405469at2759"/>
<dbReference type="InterPro" id="IPR054521">
    <property type="entry name" value="HRI2_3H"/>
</dbReference>
<keyword evidence="9" id="KW-0832">Ubl conjugation</keyword>
<evidence type="ECO:0000256" key="2">
    <source>
        <dbReference type="ARBA" id="ARBA00022527"/>
    </source>
</evidence>
<evidence type="ECO:0000256" key="20">
    <source>
        <dbReference type="SAM" id="Coils"/>
    </source>
</evidence>
<comment type="catalytic activity">
    <reaction evidence="18">
        <text>L-seryl-[protein] + ATP = O-phospho-L-seryl-[protein] + ADP + H(+)</text>
        <dbReference type="Rhea" id="RHEA:17989"/>
        <dbReference type="Rhea" id="RHEA-COMP:9863"/>
        <dbReference type="Rhea" id="RHEA-COMP:11604"/>
        <dbReference type="ChEBI" id="CHEBI:15378"/>
        <dbReference type="ChEBI" id="CHEBI:29999"/>
        <dbReference type="ChEBI" id="CHEBI:30616"/>
        <dbReference type="ChEBI" id="CHEBI:83421"/>
        <dbReference type="ChEBI" id="CHEBI:456216"/>
        <dbReference type="EC" id="2.7.11.1"/>
    </reaction>
    <physiologicalReaction direction="left-to-right" evidence="18">
        <dbReference type="Rhea" id="RHEA:17990"/>
    </physiologicalReaction>
</comment>
<dbReference type="PROSITE" id="PS50011">
    <property type="entry name" value="PROTEIN_KINASE_DOM"/>
    <property type="match status" value="1"/>
</dbReference>
<dbReference type="InterPro" id="IPR017441">
    <property type="entry name" value="Protein_kinase_ATP_BS"/>
</dbReference>
<feature type="coiled-coil region" evidence="20">
    <location>
        <begin position="715"/>
        <end position="749"/>
    </location>
</feature>
<evidence type="ECO:0000256" key="11">
    <source>
        <dbReference type="ARBA" id="ARBA00023193"/>
    </source>
</evidence>
<dbReference type="RefSeq" id="XP_013411826.1">
    <property type="nucleotide sequence ID" value="XM_013556372.2"/>
</dbReference>
<dbReference type="Gene3D" id="1.10.510.10">
    <property type="entry name" value="Transferase(Phosphotransferase) domain 1"/>
    <property type="match status" value="1"/>
</dbReference>
<reference evidence="24" key="1">
    <citation type="submission" date="2025-08" db="UniProtKB">
        <authorList>
            <consortium name="RefSeq"/>
        </authorList>
    </citation>
    <scope>IDENTIFICATION</scope>
    <source>
        <tissue evidence="24">Gonads</tissue>
    </source>
</reference>
<name>A0A1S3JNV6_LINAN</name>
<dbReference type="Pfam" id="PF22949">
    <property type="entry name" value="HRI2_3H"/>
    <property type="match status" value="1"/>
</dbReference>
<dbReference type="GeneID" id="106174711"/>
<evidence type="ECO:0000256" key="19">
    <source>
        <dbReference type="PROSITE-ProRule" id="PRU10141"/>
    </source>
</evidence>
<dbReference type="Proteomes" id="UP000085678">
    <property type="component" value="Unplaced"/>
</dbReference>
<dbReference type="PANTHER" id="PTHR11042">
    <property type="entry name" value="EUKARYOTIC TRANSLATION INITIATION FACTOR 2-ALPHA KINASE EIF2-ALPHA KINASE -RELATED"/>
    <property type="match status" value="1"/>
</dbReference>
<keyword evidence="8 19" id="KW-0067">ATP-binding</keyword>
<dbReference type="PANTHER" id="PTHR11042:SF160">
    <property type="entry name" value="EUKARYOTIC TRANSLATION INITIATION FACTOR 2-ALPHA KINASE 1"/>
    <property type="match status" value="1"/>
</dbReference>
<dbReference type="PROSITE" id="PS00108">
    <property type="entry name" value="PROTEIN_KINASE_ST"/>
    <property type="match status" value="1"/>
</dbReference>
<feature type="region of interest" description="Disordered" evidence="21">
    <location>
        <begin position="390"/>
        <end position="415"/>
    </location>
</feature>
<evidence type="ECO:0000259" key="22">
    <source>
        <dbReference type="PROSITE" id="PS50011"/>
    </source>
</evidence>
<keyword evidence="5" id="KW-0677">Repeat</keyword>
<keyword evidence="11" id="KW-0652">Protein synthesis inhibitor</keyword>